<keyword evidence="2" id="KW-1185">Reference proteome</keyword>
<gene>
    <name evidence="1" type="ORF">DC20_09065</name>
</gene>
<protein>
    <recommendedName>
        <fullName evidence="3">G-D-S-L family lipolytic protein</fullName>
    </recommendedName>
</protein>
<dbReference type="AlphaFoldDB" id="A0A0P0C899"/>
<dbReference type="InterPro" id="IPR036514">
    <property type="entry name" value="SGNH_hydro_sf"/>
</dbReference>
<proteinExistence type="predicted"/>
<dbReference type="EMBL" id="CP012643">
    <property type="protein sequence ID" value="ALJ01336.1"/>
    <property type="molecule type" value="Genomic_DNA"/>
</dbReference>
<evidence type="ECO:0008006" key="3">
    <source>
        <dbReference type="Google" id="ProtNLM"/>
    </source>
</evidence>
<dbReference type="STRING" id="512763.DC20_09065"/>
<evidence type="ECO:0000313" key="2">
    <source>
        <dbReference type="Proteomes" id="UP000061382"/>
    </source>
</evidence>
<reference evidence="1 2" key="1">
    <citation type="submission" date="2015-08" db="EMBL/GenBank/DDBJ databases">
        <title>Complete genome sequence of Rufibacter tibetensis strain 1351t, a radiation-resistant bacterium from tibet plateau.</title>
        <authorList>
            <person name="Dai J."/>
        </authorList>
    </citation>
    <scope>NUCLEOTIDE SEQUENCE [LARGE SCALE GENOMIC DNA]</scope>
    <source>
        <strain evidence="1 2">1351</strain>
    </source>
</reference>
<dbReference type="SUPFAM" id="SSF52266">
    <property type="entry name" value="SGNH hydrolase"/>
    <property type="match status" value="1"/>
</dbReference>
<dbReference type="InterPro" id="IPR001087">
    <property type="entry name" value="GDSL"/>
</dbReference>
<dbReference type="KEGG" id="rti:DC20_09065"/>
<accession>A0A0P0C899</accession>
<dbReference type="Gene3D" id="3.40.50.1110">
    <property type="entry name" value="SGNH hydrolase"/>
    <property type="match status" value="1"/>
</dbReference>
<dbReference type="PROSITE" id="PS51257">
    <property type="entry name" value="PROKAR_LIPOPROTEIN"/>
    <property type="match status" value="1"/>
</dbReference>
<dbReference type="Pfam" id="PF00657">
    <property type="entry name" value="Lipase_GDSL"/>
    <property type="match status" value="1"/>
</dbReference>
<dbReference type="GO" id="GO:0016788">
    <property type="term" value="F:hydrolase activity, acting on ester bonds"/>
    <property type="evidence" value="ECO:0007669"/>
    <property type="project" value="InterPro"/>
</dbReference>
<dbReference type="PATRIC" id="fig|512763.3.peg.2001"/>
<evidence type="ECO:0000313" key="1">
    <source>
        <dbReference type="EMBL" id="ALJ01336.1"/>
    </source>
</evidence>
<sequence length="476" mass="50590">MFYRLGAAALLSSAFLFTGCDPEFEEDVVVSQGPLDLSKYVAVGNSLTAGYQDNGLYLEGQILSYPNILANQFSYVGGGAFPQPLFTQAQANGSGYLRLGGFTSTGAPILAPVTTNLAVRTDVAPLPGGPRLTKHAGAIQNWGVPGISVLASATPLYGGVNPYFERLLPDNEVGQVSYIQKVVATQPTFFSVWLGNNDVLAYATSGGVVDPANPFGIITPTAQFNAIYTQLVAGLSRNKAAKGIVATIPDVRSIPFFTTVGPVFKAGLPSAVTAVVALTKSGAARKVIPRDDIRVGTTGNTLFTLTSTPYLTLIGQPTGRFWRDQARAKFPNDAAAMNQEIRRYLQNYQLDTTKAFGVSAENPLPSALILDADEQADVQAATTAYNATIRAQAQANDLALFDVFEFFNNIQSGLTVNGVFHSPAFITGNLFSLDGVHLTPRGNAIVANEMIRAINAKYGSTIPTIDVTQFRAVLFP</sequence>
<name>A0A0P0C899_9BACT</name>
<organism evidence="1 2">
    <name type="scientific">Rufibacter tibetensis</name>
    <dbReference type="NCBI Taxonomy" id="512763"/>
    <lineage>
        <taxon>Bacteria</taxon>
        <taxon>Pseudomonadati</taxon>
        <taxon>Bacteroidota</taxon>
        <taxon>Cytophagia</taxon>
        <taxon>Cytophagales</taxon>
        <taxon>Hymenobacteraceae</taxon>
        <taxon>Rufibacter</taxon>
    </lineage>
</organism>
<dbReference type="Proteomes" id="UP000061382">
    <property type="component" value="Chromosome"/>
</dbReference>